<dbReference type="Gene3D" id="3.30.1110.10">
    <property type="match status" value="1"/>
</dbReference>
<dbReference type="GO" id="GO:0044209">
    <property type="term" value="P:AMP salvage"/>
    <property type="evidence" value="ECO:0007669"/>
    <property type="project" value="UniProtKB-UniRule"/>
</dbReference>
<evidence type="ECO:0000256" key="2">
    <source>
        <dbReference type="ARBA" id="ARBA00010688"/>
    </source>
</evidence>
<dbReference type="EMBL" id="NCKV01006491">
    <property type="protein sequence ID" value="RWS23414.1"/>
    <property type="molecule type" value="Genomic_DNA"/>
</dbReference>
<dbReference type="Proteomes" id="UP000288716">
    <property type="component" value="Unassembled WGS sequence"/>
</dbReference>
<keyword evidence="7 10" id="KW-0418">Kinase</keyword>
<comment type="subunit">
    <text evidence="10">Monomer.</text>
</comment>
<dbReference type="OrthoDB" id="432447at2759"/>
<comment type="catalytic activity">
    <reaction evidence="10">
        <text>adenosine + ATP = AMP + ADP + H(+)</text>
        <dbReference type="Rhea" id="RHEA:20824"/>
        <dbReference type="ChEBI" id="CHEBI:15378"/>
        <dbReference type="ChEBI" id="CHEBI:16335"/>
        <dbReference type="ChEBI" id="CHEBI:30616"/>
        <dbReference type="ChEBI" id="CHEBI:456215"/>
        <dbReference type="ChEBI" id="CHEBI:456216"/>
        <dbReference type="EC" id="2.7.1.20"/>
    </reaction>
</comment>
<dbReference type="STRING" id="299467.A0A443S7F1"/>
<dbReference type="GO" id="GO:0006166">
    <property type="term" value="P:purine ribonucleoside salvage"/>
    <property type="evidence" value="ECO:0007669"/>
    <property type="project" value="UniProtKB-KW"/>
</dbReference>
<comment type="function">
    <text evidence="10">ATP dependent phosphorylation of adenosine and other related nucleoside analogs to monophosphate derivatives.</text>
</comment>
<comment type="subcellular location">
    <subcellularLocation>
        <location evidence="10">Nucleus</location>
    </subcellularLocation>
</comment>
<keyword evidence="10" id="KW-0460">Magnesium</keyword>
<dbReference type="InterPro" id="IPR002173">
    <property type="entry name" value="Carboh/pur_kinase_PfkB_CS"/>
</dbReference>
<keyword evidence="6 10" id="KW-0547">Nucleotide-binding</keyword>
<dbReference type="Gene3D" id="3.40.1190.20">
    <property type="match status" value="1"/>
</dbReference>
<dbReference type="AlphaFoldDB" id="A0A443S7F1"/>
<evidence type="ECO:0000256" key="4">
    <source>
        <dbReference type="ARBA" id="ARBA00022679"/>
    </source>
</evidence>
<organism evidence="12 13">
    <name type="scientific">Leptotrombidium deliense</name>
    <dbReference type="NCBI Taxonomy" id="299467"/>
    <lineage>
        <taxon>Eukaryota</taxon>
        <taxon>Metazoa</taxon>
        <taxon>Ecdysozoa</taxon>
        <taxon>Arthropoda</taxon>
        <taxon>Chelicerata</taxon>
        <taxon>Arachnida</taxon>
        <taxon>Acari</taxon>
        <taxon>Acariformes</taxon>
        <taxon>Trombidiformes</taxon>
        <taxon>Prostigmata</taxon>
        <taxon>Anystina</taxon>
        <taxon>Parasitengona</taxon>
        <taxon>Trombiculoidea</taxon>
        <taxon>Trombiculidae</taxon>
        <taxon>Leptotrombidium</taxon>
    </lineage>
</organism>
<comment type="caution">
    <text evidence="12">The sequence shown here is derived from an EMBL/GenBank/DDBJ whole genome shotgun (WGS) entry which is preliminary data.</text>
</comment>
<keyword evidence="8 10" id="KW-0067">ATP-binding</keyword>
<dbReference type="InterPro" id="IPR029056">
    <property type="entry name" value="Ribokinase-like"/>
</dbReference>
<comment type="pathway">
    <text evidence="1 10">Purine metabolism; AMP biosynthesis via salvage pathway; AMP from adenosine: step 1/1.</text>
</comment>
<evidence type="ECO:0000256" key="9">
    <source>
        <dbReference type="PIRSR" id="PIRSR601805-1"/>
    </source>
</evidence>
<keyword evidence="13" id="KW-1185">Reference proteome</keyword>
<sequence length="349" mass="37720">MLFVGNALLDISIECDVSLLSQYKLTEDESSLFEEWQLPLLDHVFNDKKALTTAGGSSQNSARIASALLSKRFNSPMKVYFMGCIGNDNFGNILKQKVEESGITTLYDVIDSKSTGVAVGLITSNHRTLIANLGAANTFNEKFIFTSQVQSAVENCSLIHIEGFFVCHSPSVSLKFVECCHSKRKIVSLGLSAKYVVEDHFDDVLALLPFCDVIFGNDGEAKSFAQKLNKSCNTNNELELVVKSILQINKNGTFSLSGNEVKRAVFVTSGPNAVTVGVINVDNTIVITTHPVPKVEVKGDTIGAGDAFLGAAVAALSQQKSLDFSINFAIEIAAQCCNYRGCSIAECFQ</sequence>
<evidence type="ECO:0000256" key="7">
    <source>
        <dbReference type="ARBA" id="ARBA00022777"/>
    </source>
</evidence>
<dbReference type="Pfam" id="PF00294">
    <property type="entry name" value="PfkB"/>
    <property type="match status" value="1"/>
</dbReference>
<feature type="domain" description="Carbohydrate kinase PfkB" evidence="11">
    <location>
        <begin position="52"/>
        <end position="344"/>
    </location>
</feature>
<dbReference type="EC" id="2.7.1.20" evidence="3 10"/>
<evidence type="ECO:0000256" key="5">
    <source>
        <dbReference type="ARBA" id="ARBA00022726"/>
    </source>
</evidence>
<reference evidence="12 13" key="1">
    <citation type="journal article" date="2018" name="Gigascience">
        <title>Genomes of trombidid mites reveal novel predicted allergens and laterally-transferred genes associated with secondary metabolism.</title>
        <authorList>
            <person name="Dong X."/>
            <person name="Chaisiri K."/>
            <person name="Xia D."/>
            <person name="Armstrong S.D."/>
            <person name="Fang Y."/>
            <person name="Donnelly M.J."/>
            <person name="Kadowaki T."/>
            <person name="McGarry J.W."/>
            <person name="Darby A.C."/>
            <person name="Makepeace B.L."/>
        </authorList>
    </citation>
    <scope>NUCLEOTIDE SEQUENCE [LARGE SCALE GENOMIC DNA]</scope>
    <source>
        <strain evidence="12">UoL-UT</strain>
    </source>
</reference>
<dbReference type="UniPathway" id="UPA00588">
    <property type="reaction ID" value="UER00659"/>
</dbReference>
<keyword evidence="5 10" id="KW-0660">Purine salvage</keyword>
<dbReference type="PANTHER" id="PTHR45769">
    <property type="entry name" value="ADENOSINE KINASE"/>
    <property type="match status" value="1"/>
</dbReference>
<dbReference type="CDD" id="cd01168">
    <property type="entry name" value="adenosine_kinase"/>
    <property type="match status" value="1"/>
</dbReference>
<evidence type="ECO:0000313" key="12">
    <source>
        <dbReference type="EMBL" id="RWS23414.1"/>
    </source>
</evidence>
<comment type="cofactor">
    <cofactor evidence="10">
        <name>Mg(2+)</name>
        <dbReference type="ChEBI" id="CHEBI:18420"/>
    </cofactor>
    <text evidence="10">Binds 3 Mg(2+) ions per subunit.</text>
</comment>
<name>A0A443S7F1_9ACAR</name>
<dbReference type="GO" id="GO:0006144">
    <property type="term" value="P:purine nucleobase metabolic process"/>
    <property type="evidence" value="ECO:0007669"/>
    <property type="project" value="TreeGrafter"/>
</dbReference>
<evidence type="ECO:0000259" key="11">
    <source>
        <dbReference type="Pfam" id="PF00294"/>
    </source>
</evidence>
<keyword evidence="4 10" id="KW-0808">Transferase</keyword>
<evidence type="ECO:0000256" key="1">
    <source>
        <dbReference type="ARBA" id="ARBA00004801"/>
    </source>
</evidence>
<proteinExistence type="inferred from homology"/>
<comment type="similarity">
    <text evidence="2 10">Belongs to the carbohydrate kinase PfkB family.</text>
</comment>
<dbReference type="PROSITE" id="PS00584">
    <property type="entry name" value="PFKB_KINASES_2"/>
    <property type="match status" value="1"/>
</dbReference>
<evidence type="ECO:0000256" key="8">
    <source>
        <dbReference type="ARBA" id="ARBA00022840"/>
    </source>
</evidence>
<dbReference type="VEuPathDB" id="VectorBase:LDEU008626"/>
<dbReference type="GO" id="GO:0004001">
    <property type="term" value="F:adenosine kinase activity"/>
    <property type="evidence" value="ECO:0007669"/>
    <property type="project" value="UniProtKB-UniRule"/>
</dbReference>
<evidence type="ECO:0000256" key="3">
    <source>
        <dbReference type="ARBA" id="ARBA00012119"/>
    </source>
</evidence>
<gene>
    <name evidence="12" type="ORF">B4U80_13381</name>
</gene>
<feature type="active site" description="Proton acceptor" evidence="9">
    <location>
        <position position="306"/>
    </location>
</feature>
<dbReference type="GO" id="GO:0005829">
    <property type="term" value="C:cytosol"/>
    <property type="evidence" value="ECO:0007669"/>
    <property type="project" value="TreeGrafter"/>
</dbReference>
<dbReference type="GO" id="GO:0005524">
    <property type="term" value="F:ATP binding"/>
    <property type="evidence" value="ECO:0007669"/>
    <property type="project" value="UniProtKB-UniRule"/>
</dbReference>
<evidence type="ECO:0000313" key="13">
    <source>
        <dbReference type="Proteomes" id="UP000288716"/>
    </source>
</evidence>
<dbReference type="SUPFAM" id="SSF53613">
    <property type="entry name" value="Ribokinase-like"/>
    <property type="match status" value="1"/>
</dbReference>
<evidence type="ECO:0000256" key="10">
    <source>
        <dbReference type="RuleBase" id="RU368116"/>
    </source>
</evidence>
<keyword evidence="10" id="KW-0539">Nucleus</keyword>
<accession>A0A443S7F1</accession>
<dbReference type="InterPro" id="IPR001805">
    <property type="entry name" value="Adenokinase"/>
</dbReference>
<protein>
    <recommendedName>
        <fullName evidence="3 10">Adenosine kinase</fullName>
        <shortName evidence="10">AK</shortName>
        <ecNumber evidence="3 10">2.7.1.20</ecNumber>
    </recommendedName>
    <alternativeName>
        <fullName evidence="10">Adenosine 5'-phosphotransferase</fullName>
    </alternativeName>
</protein>
<dbReference type="PANTHER" id="PTHR45769:SF3">
    <property type="entry name" value="ADENOSINE KINASE"/>
    <property type="match status" value="1"/>
</dbReference>
<dbReference type="GO" id="GO:0005634">
    <property type="term" value="C:nucleus"/>
    <property type="evidence" value="ECO:0007669"/>
    <property type="project" value="UniProtKB-SubCell"/>
</dbReference>
<evidence type="ECO:0000256" key="6">
    <source>
        <dbReference type="ARBA" id="ARBA00022741"/>
    </source>
</evidence>
<dbReference type="InterPro" id="IPR011611">
    <property type="entry name" value="PfkB_dom"/>
</dbReference>